<dbReference type="EMBL" id="JAEDAL010000001">
    <property type="protein sequence ID" value="MBH9551738.1"/>
    <property type="molecule type" value="Genomic_DNA"/>
</dbReference>
<comment type="subcellular location">
    <subcellularLocation>
        <location evidence="1">Cell inner membrane</location>
        <topology evidence="1">Multi-pass membrane protein</topology>
    </subcellularLocation>
</comment>
<sequence>MSTHPSFRFMVAHPARWIALGLGSGLSPKAPGTAGTLAAWVGYALLSRWFGPAEWLMLLVLGAAVGVWACTRCAQHLGMADPGAIVWDEVLAFWGVLWAVGPVDFWQQAVLFGLFRLFDAAKPGPVRWADQAFKLRPGEAIGWRQGLGIMLDDFVAAACTLGVWFAAVALLR</sequence>
<dbReference type="AlphaFoldDB" id="A0A931IXC2"/>
<keyword evidence="1" id="KW-0442">Lipid degradation</keyword>
<evidence type="ECO:0000259" key="3">
    <source>
        <dbReference type="Pfam" id="PF04608"/>
    </source>
</evidence>
<keyword evidence="1" id="KW-0378">Hydrolase</keyword>
<name>A0A931IXC2_9BURK</name>
<gene>
    <name evidence="4" type="ORF">I7X43_02650</name>
</gene>
<comment type="function">
    <text evidence="1">Lipid phosphatase which dephosphorylates phosphatidylglycerophosphate (PGP) to phosphatidylglycerol (PG).</text>
</comment>
<feature type="domain" description="YutG/PgpA" evidence="3">
    <location>
        <begin position="17"/>
        <end position="167"/>
    </location>
</feature>
<dbReference type="InterPro" id="IPR036681">
    <property type="entry name" value="PgpA-like_sf"/>
</dbReference>
<keyword evidence="1" id="KW-0479">Metal-binding</keyword>
<evidence type="ECO:0000313" key="5">
    <source>
        <dbReference type="Proteomes" id="UP000620139"/>
    </source>
</evidence>
<feature type="transmembrane region" description="Helical" evidence="2">
    <location>
        <begin position="54"/>
        <end position="71"/>
    </location>
</feature>
<keyword evidence="1" id="KW-1003">Cell membrane</keyword>
<dbReference type="Proteomes" id="UP000620139">
    <property type="component" value="Unassembled WGS sequence"/>
</dbReference>
<feature type="transmembrane region" description="Helical" evidence="2">
    <location>
        <begin position="154"/>
        <end position="171"/>
    </location>
</feature>
<comment type="catalytic activity">
    <reaction evidence="1">
        <text>a 1,2-diacyl-sn-glycero-3-phospho-(1'-sn-glycero-3'-phosphate) + H2O = a 1,2-diacyl-sn-glycero-3-phospho-(1'-sn-glycerol) + phosphate</text>
        <dbReference type="Rhea" id="RHEA:33751"/>
        <dbReference type="ChEBI" id="CHEBI:15377"/>
        <dbReference type="ChEBI" id="CHEBI:43474"/>
        <dbReference type="ChEBI" id="CHEBI:60110"/>
        <dbReference type="ChEBI" id="CHEBI:64716"/>
        <dbReference type="EC" id="3.1.3.27"/>
    </reaction>
</comment>
<comment type="caution">
    <text evidence="4">The sequence shown here is derived from an EMBL/GenBank/DDBJ whole genome shotgun (WGS) entry which is preliminary data.</text>
</comment>
<dbReference type="Pfam" id="PF04608">
    <property type="entry name" value="PgpA"/>
    <property type="match status" value="1"/>
</dbReference>
<dbReference type="PANTHER" id="PTHR36305">
    <property type="entry name" value="PHOSPHATIDYLGLYCEROPHOSPHATASE A"/>
    <property type="match status" value="1"/>
</dbReference>
<dbReference type="PIRSF" id="PIRSF006162">
    <property type="entry name" value="PgpA"/>
    <property type="match status" value="1"/>
</dbReference>
<proteinExistence type="predicted"/>
<comment type="cofactor">
    <cofactor evidence="1">
        <name>Mg(2+)</name>
        <dbReference type="ChEBI" id="CHEBI:18420"/>
    </cofactor>
</comment>
<comment type="pathway">
    <text evidence="1">Phospholipid metabolism; phosphatidylglycerol biosynthesis; phosphatidylglycerol from CDP-diacylglycerol: step 2/2.</text>
</comment>
<keyword evidence="2" id="KW-1133">Transmembrane helix</keyword>
<evidence type="ECO:0000256" key="1">
    <source>
        <dbReference type="PIRNR" id="PIRNR006162"/>
    </source>
</evidence>
<keyword evidence="5" id="KW-1185">Reference proteome</keyword>
<dbReference type="GO" id="GO:0009395">
    <property type="term" value="P:phospholipid catabolic process"/>
    <property type="evidence" value="ECO:0007669"/>
    <property type="project" value="UniProtKB-KW"/>
</dbReference>
<feature type="transmembrane region" description="Helical" evidence="2">
    <location>
        <begin position="83"/>
        <end position="101"/>
    </location>
</feature>
<evidence type="ECO:0000256" key="2">
    <source>
        <dbReference type="SAM" id="Phobius"/>
    </source>
</evidence>
<protein>
    <recommendedName>
        <fullName evidence="1">Phosphatidylglycerophosphatase A</fullName>
        <ecNumber evidence="1">3.1.3.27</ecNumber>
    </recommendedName>
    <alternativeName>
        <fullName evidence="1">Phosphatidylglycerolphosphate phosphatase A</fullName>
    </alternativeName>
</protein>
<dbReference type="GO" id="GO:0046872">
    <property type="term" value="F:metal ion binding"/>
    <property type="evidence" value="ECO:0007669"/>
    <property type="project" value="UniProtKB-KW"/>
</dbReference>
<dbReference type="GO" id="GO:0005886">
    <property type="term" value="C:plasma membrane"/>
    <property type="evidence" value="ECO:0007669"/>
    <property type="project" value="UniProtKB-SubCell"/>
</dbReference>
<keyword evidence="1 2" id="KW-0812">Transmembrane</keyword>
<keyword evidence="1" id="KW-0443">Lipid metabolism</keyword>
<keyword evidence="1 2" id="KW-0472">Membrane</keyword>
<dbReference type="InterPro" id="IPR007686">
    <property type="entry name" value="YutG/PgpA"/>
</dbReference>
<dbReference type="GO" id="GO:0008962">
    <property type="term" value="F:phosphatidylglycerophosphatase activity"/>
    <property type="evidence" value="ECO:0007669"/>
    <property type="project" value="UniProtKB-EC"/>
</dbReference>
<keyword evidence="1" id="KW-1208">Phospholipid metabolism</keyword>
<reference evidence="4" key="1">
    <citation type="submission" date="2020-12" db="EMBL/GenBank/DDBJ databases">
        <title>The genome sequence of Inhella sp. 4Y17.</title>
        <authorList>
            <person name="Liu Y."/>
        </authorList>
    </citation>
    <scope>NUCLEOTIDE SEQUENCE</scope>
    <source>
        <strain evidence="4">4Y10</strain>
    </source>
</reference>
<dbReference type="SUPFAM" id="SSF101307">
    <property type="entry name" value="YutG-like"/>
    <property type="match status" value="1"/>
</dbReference>
<dbReference type="PANTHER" id="PTHR36305:SF1">
    <property type="entry name" value="PHOSPHATIDYLGLYCEROPHOSPHATASE A"/>
    <property type="match status" value="1"/>
</dbReference>
<dbReference type="RefSeq" id="WP_198099340.1">
    <property type="nucleotide sequence ID" value="NZ_JAEDAL010000001.1"/>
</dbReference>
<keyword evidence="1" id="KW-0997">Cell inner membrane</keyword>
<keyword evidence="1" id="KW-0460">Magnesium</keyword>
<dbReference type="InterPro" id="IPR026037">
    <property type="entry name" value="PgpA"/>
</dbReference>
<dbReference type="EC" id="3.1.3.27" evidence="1"/>
<evidence type="ECO:0000313" key="4">
    <source>
        <dbReference type="EMBL" id="MBH9551738.1"/>
    </source>
</evidence>
<organism evidence="4 5">
    <name type="scientific">Inhella gelatinilytica</name>
    <dbReference type="NCBI Taxonomy" id="2795030"/>
    <lineage>
        <taxon>Bacteria</taxon>
        <taxon>Pseudomonadati</taxon>
        <taxon>Pseudomonadota</taxon>
        <taxon>Betaproteobacteria</taxon>
        <taxon>Burkholderiales</taxon>
        <taxon>Sphaerotilaceae</taxon>
        <taxon>Inhella</taxon>
    </lineage>
</organism>
<dbReference type="CDD" id="cd06971">
    <property type="entry name" value="PgpA"/>
    <property type="match status" value="1"/>
</dbReference>
<keyword evidence="1" id="KW-0595">Phospholipid degradation</keyword>
<accession>A0A931IXC2</accession>